<proteinExistence type="predicted"/>
<dbReference type="NCBIfam" id="TIGR01128">
    <property type="entry name" value="holA"/>
    <property type="match status" value="1"/>
</dbReference>
<dbReference type="PANTHER" id="PTHR34388">
    <property type="entry name" value="DNA POLYMERASE III SUBUNIT DELTA"/>
    <property type="match status" value="1"/>
</dbReference>
<evidence type="ECO:0000256" key="4">
    <source>
        <dbReference type="ARBA" id="ARBA00022932"/>
    </source>
</evidence>
<feature type="domain" description="DNA polymerase III delta N-terminal" evidence="5">
    <location>
        <begin position="9"/>
        <end position="123"/>
    </location>
</feature>
<evidence type="ECO:0000313" key="6">
    <source>
        <dbReference type="EMBL" id="SVC09001.1"/>
    </source>
</evidence>
<reference evidence="6" key="1">
    <citation type="submission" date="2018-05" db="EMBL/GenBank/DDBJ databases">
        <authorList>
            <person name="Lanie J.A."/>
            <person name="Ng W.-L."/>
            <person name="Kazmierczak K.M."/>
            <person name="Andrzejewski T.M."/>
            <person name="Davidsen T.M."/>
            <person name="Wayne K.J."/>
            <person name="Tettelin H."/>
            <person name="Glass J.I."/>
            <person name="Rusch D."/>
            <person name="Podicherti R."/>
            <person name="Tsui H.-C.T."/>
            <person name="Winkler M.E."/>
        </authorList>
    </citation>
    <scope>NUCLEOTIDE SEQUENCE</scope>
</reference>
<dbReference type="InterPro" id="IPR005790">
    <property type="entry name" value="DNA_polIII_delta"/>
</dbReference>
<dbReference type="EMBL" id="UINC01072973">
    <property type="protein sequence ID" value="SVC09001.1"/>
    <property type="molecule type" value="Genomic_DNA"/>
</dbReference>
<evidence type="ECO:0000256" key="3">
    <source>
        <dbReference type="ARBA" id="ARBA00022705"/>
    </source>
</evidence>
<dbReference type="Gene3D" id="3.40.50.300">
    <property type="entry name" value="P-loop containing nucleotide triphosphate hydrolases"/>
    <property type="match status" value="1"/>
</dbReference>
<evidence type="ECO:0000256" key="2">
    <source>
        <dbReference type="ARBA" id="ARBA00022695"/>
    </source>
</evidence>
<keyword evidence="3" id="KW-0235">DNA replication</keyword>
<keyword evidence="1" id="KW-0808">Transferase</keyword>
<sequence>MEVKFHDIYILLAKESVQIEDSLEKIYIKAKAKNFQKKESHVVNNKTSWEFLLSKENNLDLFETKKIIEIKLIGQGPGNIGANALKEYSKKPNPNILLVVTGEDLDRKSYSSAWVKVLEKAGAFISIDPLSKSSMLTWVQEKGAKYNINISSEAGKLLAEKTEGNLMATLQEINKLSLIYPSSDINLNKME</sequence>
<organism evidence="6">
    <name type="scientific">marine metagenome</name>
    <dbReference type="NCBI Taxonomy" id="408172"/>
    <lineage>
        <taxon>unclassified sequences</taxon>
        <taxon>metagenomes</taxon>
        <taxon>ecological metagenomes</taxon>
    </lineage>
</organism>
<dbReference type="CDD" id="cd18138">
    <property type="entry name" value="HLD_clamp_pol_III_delta"/>
    <property type="match status" value="1"/>
</dbReference>
<evidence type="ECO:0000259" key="5">
    <source>
        <dbReference type="Pfam" id="PF06144"/>
    </source>
</evidence>
<dbReference type="GO" id="GO:0009360">
    <property type="term" value="C:DNA polymerase III complex"/>
    <property type="evidence" value="ECO:0007669"/>
    <property type="project" value="InterPro"/>
</dbReference>
<keyword evidence="2" id="KW-0548">Nucleotidyltransferase</keyword>
<dbReference type="GO" id="GO:0006261">
    <property type="term" value="P:DNA-templated DNA replication"/>
    <property type="evidence" value="ECO:0007669"/>
    <property type="project" value="TreeGrafter"/>
</dbReference>
<dbReference type="Pfam" id="PF06144">
    <property type="entry name" value="DNA_pol3_delta"/>
    <property type="match status" value="1"/>
</dbReference>
<feature type="non-terminal residue" evidence="6">
    <location>
        <position position="191"/>
    </location>
</feature>
<dbReference type="PANTHER" id="PTHR34388:SF1">
    <property type="entry name" value="DNA POLYMERASE III SUBUNIT DELTA"/>
    <property type="match status" value="1"/>
</dbReference>
<dbReference type="InterPro" id="IPR010372">
    <property type="entry name" value="DNA_pol3_delta_N"/>
</dbReference>
<protein>
    <recommendedName>
        <fullName evidence="5">DNA polymerase III delta N-terminal domain-containing protein</fullName>
    </recommendedName>
</protein>
<dbReference type="GO" id="GO:0003677">
    <property type="term" value="F:DNA binding"/>
    <property type="evidence" value="ECO:0007669"/>
    <property type="project" value="InterPro"/>
</dbReference>
<dbReference type="GO" id="GO:0003887">
    <property type="term" value="F:DNA-directed DNA polymerase activity"/>
    <property type="evidence" value="ECO:0007669"/>
    <property type="project" value="UniProtKB-KW"/>
</dbReference>
<dbReference type="AlphaFoldDB" id="A0A382JE58"/>
<evidence type="ECO:0000256" key="1">
    <source>
        <dbReference type="ARBA" id="ARBA00022679"/>
    </source>
</evidence>
<keyword evidence="4" id="KW-0239">DNA-directed DNA polymerase</keyword>
<gene>
    <name evidence="6" type="ORF">METZ01_LOCUS261855</name>
</gene>
<name>A0A382JE58_9ZZZZ</name>
<dbReference type="Gene3D" id="1.10.8.60">
    <property type="match status" value="1"/>
</dbReference>
<dbReference type="SUPFAM" id="SSF52540">
    <property type="entry name" value="P-loop containing nucleoside triphosphate hydrolases"/>
    <property type="match status" value="1"/>
</dbReference>
<accession>A0A382JE58</accession>
<dbReference type="InterPro" id="IPR027417">
    <property type="entry name" value="P-loop_NTPase"/>
</dbReference>